<gene>
    <name evidence="1" type="primary">pdaA</name>
    <name evidence="1" type="ORF">GMA92_10055</name>
</gene>
<dbReference type="RefSeq" id="WP_006783447.1">
    <property type="nucleotide sequence ID" value="NZ_CABJBH010000029.1"/>
</dbReference>
<dbReference type="Gene3D" id="3.20.20.370">
    <property type="entry name" value="Glycoside hydrolase/deacetylase"/>
    <property type="match status" value="1"/>
</dbReference>
<dbReference type="GO" id="GO:0016810">
    <property type="term" value="F:hydrolase activity, acting on carbon-nitrogen (but not peptide) bonds"/>
    <property type="evidence" value="ECO:0007669"/>
    <property type="project" value="InterPro"/>
</dbReference>
<dbReference type="InterPro" id="IPR002509">
    <property type="entry name" value="NODB_dom"/>
</dbReference>
<dbReference type="AlphaFoldDB" id="A0A173T118"/>
<dbReference type="GO" id="GO:0016020">
    <property type="term" value="C:membrane"/>
    <property type="evidence" value="ECO:0007669"/>
    <property type="project" value="TreeGrafter"/>
</dbReference>
<dbReference type="SUPFAM" id="SSF88713">
    <property type="entry name" value="Glycoside hydrolase/deacetylase"/>
    <property type="match status" value="1"/>
</dbReference>
<evidence type="ECO:0000313" key="2">
    <source>
        <dbReference type="Proteomes" id="UP000487649"/>
    </source>
</evidence>
<dbReference type="EMBL" id="WMQE01000022">
    <property type="protein sequence ID" value="MTK21761.1"/>
    <property type="molecule type" value="Genomic_DNA"/>
</dbReference>
<dbReference type="OrthoDB" id="9812065at2"/>
<reference evidence="1 2" key="1">
    <citation type="journal article" date="2019" name="Nat. Med.">
        <title>A library of human gut bacterial isolates paired with longitudinal multiomics data enables mechanistic microbiome research.</title>
        <authorList>
            <person name="Poyet M."/>
            <person name="Groussin M."/>
            <person name="Gibbons S.M."/>
            <person name="Avila-Pacheco J."/>
            <person name="Jiang X."/>
            <person name="Kearney S.M."/>
            <person name="Perrotta A.R."/>
            <person name="Berdy B."/>
            <person name="Zhao S."/>
            <person name="Lieberman T.D."/>
            <person name="Swanson P.K."/>
            <person name="Smith M."/>
            <person name="Roesemann S."/>
            <person name="Alexander J.E."/>
            <person name="Rich S.A."/>
            <person name="Livny J."/>
            <person name="Vlamakis H."/>
            <person name="Clish C."/>
            <person name="Bullock K."/>
            <person name="Deik A."/>
            <person name="Scott J."/>
            <person name="Pierce K.A."/>
            <person name="Xavier R.J."/>
            <person name="Alm E.J."/>
        </authorList>
    </citation>
    <scope>NUCLEOTIDE SEQUENCE [LARGE SCALE GENOMIC DNA]</scope>
    <source>
        <strain evidence="1 2">BIOML-A198</strain>
    </source>
</reference>
<comment type="caution">
    <text evidence="1">The sequence shown here is derived from an EMBL/GenBank/DDBJ whole genome shotgun (WGS) entry which is preliminary data.</text>
</comment>
<dbReference type="Proteomes" id="UP000487649">
    <property type="component" value="Unassembled WGS sequence"/>
</dbReference>
<organism evidence="1 2">
    <name type="scientific">Turicibacter sanguinis</name>
    <dbReference type="NCBI Taxonomy" id="154288"/>
    <lineage>
        <taxon>Bacteria</taxon>
        <taxon>Bacillati</taxon>
        <taxon>Bacillota</taxon>
        <taxon>Erysipelotrichia</taxon>
        <taxon>Erysipelotrichales</taxon>
        <taxon>Turicibacteraceae</taxon>
        <taxon>Turicibacter</taxon>
    </lineage>
</organism>
<dbReference type="PROSITE" id="PS51677">
    <property type="entry name" value="NODB"/>
    <property type="match status" value="1"/>
</dbReference>
<dbReference type="GeneID" id="60057561"/>
<dbReference type="Pfam" id="PF01522">
    <property type="entry name" value="Polysacc_deac_1"/>
    <property type="match status" value="1"/>
</dbReference>
<name>A0A173T118_9FIRM</name>
<dbReference type="PANTHER" id="PTHR10587">
    <property type="entry name" value="GLYCOSYL TRANSFERASE-RELATED"/>
    <property type="match status" value="1"/>
</dbReference>
<evidence type="ECO:0000313" key="1">
    <source>
        <dbReference type="EMBL" id="MTK21761.1"/>
    </source>
</evidence>
<dbReference type="InterPro" id="IPR011330">
    <property type="entry name" value="Glyco_hydro/deAcase_b/a-brl"/>
</dbReference>
<dbReference type="InterPro" id="IPR050248">
    <property type="entry name" value="Polysacc_deacetylase_ArnD"/>
</dbReference>
<accession>A0A173T118</accession>
<dbReference type="CDD" id="cd10948">
    <property type="entry name" value="CE4_BsPdaA_like"/>
    <property type="match status" value="1"/>
</dbReference>
<dbReference type="PANTHER" id="PTHR10587:SF78">
    <property type="entry name" value="PEPTIDOGLYCAN-N-ACETYLMURAMIC ACID DEACETYLASE PDAA"/>
    <property type="match status" value="1"/>
</dbReference>
<protein>
    <submittedName>
        <fullName evidence="1">Delta-lactam-biosynthetic de-N-acetylase</fullName>
    </submittedName>
</protein>
<dbReference type="InterPro" id="IPR014235">
    <property type="entry name" value="Spore_PdaA"/>
</dbReference>
<dbReference type="GO" id="GO:0005975">
    <property type="term" value="P:carbohydrate metabolic process"/>
    <property type="evidence" value="ECO:0007669"/>
    <property type="project" value="InterPro"/>
</dbReference>
<proteinExistence type="predicted"/>
<dbReference type="NCBIfam" id="TIGR02884">
    <property type="entry name" value="spore_pdaA"/>
    <property type="match status" value="1"/>
</dbReference>
<sequence length="262" mass="30776">MKRKFNFGTIMLTLLLCLGSFFTASAKNIGWGIPKGENHQQPWPGQEYDDIVRNNDAFYIAPADQMDLYLTFDCGYENGNTPLILDVLKKYDVPAIFFVTGHFMEQNPELVQRMVDDGHIIGNHTYHHPDLTKVSKEKFNEELTLIENKYTEITGKEMVRFLRPPEGHFNQQVLDWSKERGYYNLFWSLAYMDWHVDQQRGWQYAYDQILARIHPGAIILMHSISKDNAECLDRLIPKLREEGYEFRSVQYLLTRDMPEPIE</sequence>